<organism evidence="5 6">
    <name type="scientific">Ascochyta lentis</name>
    <dbReference type="NCBI Taxonomy" id="205686"/>
    <lineage>
        <taxon>Eukaryota</taxon>
        <taxon>Fungi</taxon>
        <taxon>Dikarya</taxon>
        <taxon>Ascomycota</taxon>
        <taxon>Pezizomycotina</taxon>
        <taxon>Dothideomycetes</taxon>
        <taxon>Pleosporomycetidae</taxon>
        <taxon>Pleosporales</taxon>
        <taxon>Pleosporineae</taxon>
        <taxon>Didymellaceae</taxon>
        <taxon>Ascochyta</taxon>
    </lineage>
</organism>
<feature type="repeat" description="ANK" evidence="3">
    <location>
        <begin position="174"/>
        <end position="207"/>
    </location>
</feature>
<feature type="compositionally biased region" description="Low complexity" evidence="4">
    <location>
        <begin position="700"/>
        <end position="712"/>
    </location>
</feature>
<dbReference type="SMART" id="SM00248">
    <property type="entry name" value="ANK"/>
    <property type="match status" value="11"/>
</dbReference>
<dbReference type="Gene3D" id="1.25.40.20">
    <property type="entry name" value="Ankyrin repeat-containing domain"/>
    <property type="match status" value="5"/>
</dbReference>
<feature type="repeat" description="ANK" evidence="3">
    <location>
        <begin position="307"/>
        <end position="339"/>
    </location>
</feature>
<dbReference type="PROSITE" id="PS50088">
    <property type="entry name" value="ANK_REPEAT"/>
    <property type="match status" value="7"/>
</dbReference>
<gene>
    <name evidence="5" type="ORF">EKO04_009854</name>
</gene>
<feature type="compositionally biased region" description="Polar residues" evidence="4">
    <location>
        <begin position="782"/>
        <end position="792"/>
    </location>
</feature>
<keyword evidence="1" id="KW-0677">Repeat</keyword>
<dbReference type="Pfam" id="PF00023">
    <property type="entry name" value="Ank"/>
    <property type="match status" value="1"/>
</dbReference>
<feature type="repeat" description="ANK" evidence="3">
    <location>
        <begin position="380"/>
        <end position="414"/>
    </location>
</feature>
<evidence type="ECO:0008006" key="7">
    <source>
        <dbReference type="Google" id="ProtNLM"/>
    </source>
</evidence>
<dbReference type="Proteomes" id="UP000651452">
    <property type="component" value="Unassembled WGS sequence"/>
</dbReference>
<name>A0A8H7IXQ5_9PLEO</name>
<feature type="compositionally biased region" description="Low complexity" evidence="4">
    <location>
        <begin position="853"/>
        <end position="865"/>
    </location>
</feature>
<dbReference type="PANTHER" id="PTHR24198">
    <property type="entry name" value="ANKYRIN REPEAT AND PROTEIN KINASE DOMAIN-CONTAINING PROTEIN"/>
    <property type="match status" value="1"/>
</dbReference>
<evidence type="ECO:0000313" key="5">
    <source>
        <dbReference type="EMBL" id="KAF9691976.1"/>
    </source>
</evidence>
<feature type="region of interest" description="Disordered" evidence="4">
    <location>
        <begin position="650"/>
        <end position="715"/>
    </location>
</feature>
<proteinExistence type="predicted"/>
<dbReference type="PANTHER" id="PTHR24198:SF194">
    <property type="entry name" value="INVERSIN-A"/>
    <property type="match status" value="1"/>
</dbReference>
<dbReference type="AlphaFoldDB" id="A0A8H7IXQ5"/>
<feature type="repeat" description="ANK" evidence="3">
    <location>
        <begin position="140"/>
        <end position="172"/>
    </location>
</feature>
<feature type="compositionally biased region" description="Polar residues" evidence="4">
    <location>
        <begin position="907"/>
        <end position="920"/>
    </location>
</feature>
<feature type="compositionally biased region" description="Low complexity" evidence="4">
    <location>
        <begin position="832"/>
        <end position="843"/>
    </location>
</feature>
<keyword evidence="2 3" id="KW-0040">ANK repeat</keyword>
<feature type="compositionally biased region" description="Basic and acidic residues" evidence="4">
    <location>
        <begin position="656"/>
        <end position="674"/>
    </location>
</feature>
<evidence type="ECO:0000256" key="4">
    <source>
        <dbReference type="SAM" id="MobiDB-lite"/>
    </source>
</evidence>
<evidence type="ECO:0000256" key="1">
    <source>
        <dbReference type="ARBA" id="ARBA00022737"/>
    </source>
</evidence>
<keyword evidence="6" id="KW-1185">Reference proteome</keyword>
<feature type="compositionally biased region" description="Basic and acidic residues" evidence="4">
    <location>
        <begin position="923"/>
        <end position="939"/>
    </location>
</feature>
<reference evidence="5" key="1">
    <citation type="submission" date="2018-12" db="EMBL/GenBank/DDBJ databases">
        <authorList>
            <person name="Syme R.A."/>
            <person name="Farfan-Caceres L."/>
            <person name="Lichtenzveig J."/>
        </authorList>
    </citation>
    <scope>NUCLEOTIDE SEQUENCE</scope>
    <source>
        <strain evidence="5">Al4</strain>
    </source>
</reference>
<accession>A0A8H7IXQ5</accession>
<evidence type="ECO:0000313" key="6">
    <source>
        <dbReference type="Proteomes" id="UP000651452"/>
    </source>
</evidence>
<dbReference type="Pfam" id="PF12796">
    <property type="entry name" value="Ank_2"/>
    <property type="match status" value="2"/>
</dbReference>
<dbReference type="EMBL" id="RZGK01000019">
    <property type="protein sequence ID" value="KAF9691976.1"/>
    <property type="molecule type" value="Genomic_DNA"/>
</dbReference>
<evidence type="ECO:0000256" key="3">
    <source>
        <dbReference type="PROSITE-ProRule" id="PRU00023"/>
    </source>
</evidence>
<feature type="region of interest" description="Disordered" evidence="4">
    <location>
        <begin position="745"/>
        <end position="940"/>
    </location>
</feature>
<dbReference type="PRINTS" id="PR01415">
    <property type="entry name" value="ANKYRIN"/>
</dbReference>
<feature type="compositionally biased region" description="Pro residues" evidence="4">
    <location>
        <begin position="866"/>
        <end position="883"/>
    </location>
</feature>
<feature type="repeat" description="ANK" evidence="3">
    <location>
        <begin position="562"/>
        <end position="594"/>
    </location>
</feature>
<sequence>MRFCACASPESPVDAPRPSLHGCDERNKNTLAPRRLVRKPSKLQTTVEVTRCRFGTTSRQVALVGCEDFNPQKDWPPIYHAVYNGREAALHHFLQNDVSPDDTTGTGVPLLCIAAARGHFEIAKILLEAGAAINTCSEEKGETALHIATRGNQRSIIDLLLGNGADLEAATAHTGETPLHYAAAGSSSLVLVMKLLKSGAKYDAQNLDGQTPAAIALQAHNLHAAVAIINMARGKRTQLAKEKDMLLQHVEKTKDRSSMTNDLIADVFAATCDPDSTVLIEAIKKNDAGLVEMFLEKGADPHRATVTGLLPIFVAVKFADLRIVKLLVQHGADIEGQGPGNLNLLQVLFKTCSKRSEESIAAMLEYLLAKGAFALALYPDGKTLLHRAVTASQDHAKVVKLLLEHGINVNAQDDIGNTALHLAAINGLAKTTDLLLNAHADSTINNSTKQTPLLCAVQNQQWPIVPPLAVSPATASWDAEGSTALHHIARSIPGDSTTWTDIAAAVKPFCERDICRSLRDRSGATPLIQAVRTLPEEGLLVVETLLTEGGKQRNCIGHEDHKGRNALYYAATLGKLVFVETLLKHGAAVVLEDWANCKRQSKLPADTKERTLELITNSDRLRQAKAVQNQPCLDRETRIEIILPEQRSNSAMSGYRADRETECKRRPSRNELRKVLSTQHLQVPPHWKKPATSSLSLPTRVSSRQQQSQQVVAQKPQAIFPPRVIVPSTQVSNLSNQDVVKKIRPHTSRHRVDQPKAHVNKPPSIPGSRDSNVAVLSRAMSKRQTPTTPSQQARKEHHIAPTAEPSLPETKHPPHQTPNPSCIPAKPSTDSPDLTTLTAATKTAPPPPPQPRVKPTATPTTKPSTPSSPPHPPTHSPITPPKLPLSASNLTMPDSKPRQPARADSGASLTQDTSKTNSSAGLDRVKASSDGRVERRSGDELAGWLAISGMLERL</sequence>
<dbReference type="InterPro" id="IPR036770">
    <property type="entry name" value="Ankyrin_rpt-contain_sf"/>
</dbReference>
<comment type="caution">
    <text evidence="5">The sequence shown here is derived from an EMBL/GenBank/DDBJ whole genome shotgun (WGS) entry which is preliminary data.</text>
</comment>
<dbReference type="SUPFAM" id="SSF48403">
    <property type="entry name" value="Ankyrin repeat"/>
    <property type="match status" value="3"/>
</dbReference>
<protein>
    <recommendedName>
        <fullName evidence="7">Ankyrin</fullName>
    </recommendedName>
</protein>
<feature type="repeat" description="ANK" evidence="3">
    <location>
        <begin position="106"/>
        <end position="138"/>
    </location>
</feature>
<dbReference type="PROSITE" id="PS50297">
    <property type="entry name" value="ANK_REP_REGION"/>
    <property type="match status" value="7"/>
</dbReference>
<reference evidence="5" key="2">
    <citation type="submission" date="2020-09" db="EMBL/GenBank/DDBJ databases">
        <title>Reference genome assembly for Australian Ascochyta lentis isolate Al4.</title>
        <authorList>
            <person name="Lee R.C."/>
            <person name="Farfan-Caceres L.M."/>
            <person name="Debler J.W."/>
            <person name="Williams A.H."/>
            <person name="Henares B.M."/>
        </authorList>
    </citation>
    <scope>NUCLEOTIDE SEQUENCE</scope>
    <source>
        <strain evidence="5">Al4</strain>
    </source>
</reference>
<evidence type="ECO:0000256" key="2">
    <source>
        <dbReference type="ARBA" id="ARBA00023043"/>
    </source>
</evidence>
<dbReference type="OrthoDB" id="195446at2759"/>
<dbReference type="InterPro" id="IPR002110">
    <property type="entry name" value="Ankyrin_rpt"/>
</dbReference>
<feature type="repeat" description="ANK" evidence="3">
    <location>
        <begin position="415"/>
        <end position="447"/>
    </location>
</feature>